<organism evidence="5 6">
    <name type="scientific">Pieris brassicae</name>
    <name type="common">White butterfly</name>
    <name type="synonym">Large white butterfly</name>
    <dbReference type="NCBI Taxonomy" id="7116"/>
    <lineage>
        <taxon>Eukaryota</taxon>
        <taxon>Metazoa</taxon>
        <taxon>Ecdysozoa</taxon>
        <taxon>Arthropoda</taxon>
        <taxon>Hexapoda</taxon>
        <taxon>Insecta</taxon>
        <taxon>Pterygota</taxon>
        <taxon>Neoptera</taxon>
        <taxon>Endopterygota</taxon>
        <taxon>Lepidoptera</taxon>
        <taxon>Glossata</taxon>
        <taxon>Ditrysia</taxon>
        <taxon>Papilionoidea</taxon>
        <taxon>Pieridae</taxon>
        <taxon>Pierinae</taxon>
        <taxon>Pieris</taxon>
    </lineage>
</organism>
<dbReference type="Proteomes" id="UP001152562">
    <property type="component" value="Unassembled WGS sequence"/>
</dbReference>
<dbReference type="InterPro" id="IPR036084">
    <property type="entry name" value="Ser_inhib-like_sf"/>
</dbReference>
<feature type="domain" description="TIL" evidence="4">
    <location>
        <begin position="143"/>
        <end position="194"/>
    </location>
</feature>
<evidence type="ECO:0000256" key="2">
    <source>
        <dbReference type="ARBA" id="ARBA00023157"/>
    </source>
</evidence>
<evidence type="ECO:0000259" key="4">
    <source>
        <dbReference type="Pfam" id="PF01826"/>
    </source>
</evidence>
<dbReference type="SUPFAM" id="SSF57567">
    <property type="entry name" value="Serine protease inhibitors"/>
    <property type="match status" value="3"/>
</dbReference>
<protein>
    <recommendedName>
        <fullName evidence="4">TIL domain-containing protein</fullName>
    </recommendedName>
</protein>
<dbReference type="Pfam" id="PF01826">
    <property type="entry name" value="TIL"/>
    <property type="match status" value="3"/>
</dbReference>
<keyword evidence="3" id="KW-0732">Signal</keyword>
<dbReference type="EMBL" id="CALOZG010000010">
    <property type="protein sequence ID" value="CAH4029862.1"/>
    <property type="molecule type" value="Genomic_DNA"/>
</dbReference>
<dbReference type="AlphaFoldDB" id="A0A9P0X9R6"/>
<dbReference type="CDD" id="cd19941">
    <property type="entry name" value="TIL"/>
    <property type="match status" value="3"/>
</dbReference>
<reference evidence="5" key="1">
    <citation type="submission" date="2022-05" db="EMBL/GenBank/DDBJ databases">
        <authorList>
            <person name="Okamura Y."/>
        </authorList>
    </citation>
    <scope>NUCLEOTIDE SEQUENCE</scope>
</reference>
<evidence type="ECO:0000256" key="3">
    <source>
        <dbReference type="SAM" id="SignalP"/>
    </source>
</evidence>
<proteinExistence type="predicted"/>
<dbReference type="GO" id="GO:0030414">
    <property type="term" value="F:peptidase inhibitor activity"/>
    <property type="evidence" value="ECO:0007669"/>
    <property type="project" value="UniProtKB-KW"/>
</dbReference>
<feature type="chain" id="PRO_5040392133" description="TIL domain-containing protein" evidence="3">
    <location>
        <begin position="17"/>
        <end position="220"/>
    </location>
</feature>
<dbReference type="InterPro" id="IPR051368">
    <property type="entry name" value="SerProtInhib-TIL_Domain"/>
</dbReference>
<feature type="signal peptide" evidence="3">
    <location>
        <begin position="1"/>
        <end position="16"/>
    </location>
</feature>
<accession>A0A9P0X9R6</accession>
<keyword evidence="1" id="KW-0646">Protease inhibitor</keyword>
<comment type="caution">
    <text evidence="5">The sequence shown here is derived from an EMBL/GenBank/DDBJ whole genome shotgun (WGS) entry which is preliminary data.</text>
</comment>
<dbReference type="PANTHER" id="PTHR23259">
    <property type="entry name" value="RIDDLE"/>
    <property type="match status" value="1"/>
</dbReference>
<evidence type="ECO:0000256" key="1">
    <source>
        <dbReference type="ARBA" id="ARBA00022690"/>
    </source>
</evidence>
<dbReference type="PANTHER" id="PTHR23259:SF70">
    <property type="entry name" value="ACCESSORY GLAND PROTEIN ACP62F-RELATED"/>
    <property type="match status" value="1"/>
</dbReference>
<evidence type="ECO:0000313" key="5">
    <source>
        <dbReference type="EMBL" id="CAH4029862.1"/>
    </source>
</evidence>
<dbReference type="Gene3D" id="2.10.25.10">
    <property type="entry name" value="Laminin"/>
    <property type="match status" value="3"/>
</dbReference>
<gene>
    <name evidence="5" type="ORF">PIBRA_LOCUS6561</name>
</gene>
<dbReference type="InterPro" id="IPR002919">
    <property type="entry name" value="TIL_dom"/>
</dbReference>
<evidence type="ECO:0000313" key="6">
    <source>
        <dbReference type="Proteomes" id="UP001152562"/>
    </source>
</evidence>
<feature type="domain" description="TIL" evidence="4">
    <location>
        <begin position="86"/>
        <end position="136"/>
    </location>
</feature>
<name>A0A9P0X9R6_PIEBR</name>
<keyword evidence="6" id="KW-1185">Reference proteome</keyword>
<keyword evidence="2" id="KW-1015">Disulfide bond</keyword>
<feature type="domain" description="TIL" evidence="4">
    <location>
        <begin position="24"/>
        <end position="78"/>
    </location>
</feature>
<sequence>MRQIIVFLFLFVGTHSVYVAKDECPTNEEYLLCGTSCPFNCTSPQDPVDCVADCVEGCFCKAGFLRNDSGICVEADQCLNGNKTQCGEHEEFSYCGCQPTCSTPDPVDCGCSVGCLCKAGYVWDETVNKCVMLDNCTVEQCFNENEVFDLCNASCEPSCIDPEPICSKACTSGCICASGLLRDAVNNCVSVDKCPRNGTVPGPLGKYFDTISKILHLSIV</sequence>